<name>A0A6J4MPE5_9BACT</name>
<sequence>MSDTAAVDLDGYEHLADLHEELTERISDYYPSPDHVGEQTPPAVVAASLLGVVHTAIASHVVDEVAALLPQITAADADRLARALHEADCGCGDYDEAEDPRYITAARAALAASPSPRGGEPQ</sequence>
<dbReference type="AlphaFoldDB" id="A0A6J4MPE5"/>
<reference evidence="1" key="1">
    <citation type="submission" date="2020-02" db="EMBL/GenBank/DDBJ databases">
        <authorList>
            <person name="Meier V. D."/>
        </authorList>
    </citation>
    <scope>NUCLEOTIDE SEQUENCE</scope>
    <source>
        <strain evidence="1">AVDCRST_MAG68</strain>
    </source>
</reference>
<proteinExistence type="predicted"/>
<gene>
    <name evidence="1" type="ORF">AVDCRST_MAG68-5117</name>
</gene>
<dbReference type="EMBL" id="CADCTW010000217">
    <property type="protein sequence ID" value="CAA9365092.1"/>
    <property type="molecule type" value="Genomic_DNA"/>
</dbReference>
<accession>A0A6J4MPE5</accession>
<organism evidence="1">
    <name type="scientific">uncultured Gemmatimonadota bacterium</name>
    <dbReference type="NCBI Taxonomy" id="203437"/>
    <lineage>
        <taxon>Bacteria</taxon>
        <taxon>Pseudomonadati</taxon>
        <taxon>Gemmatimonadota</taxon>
        <taxon>environmental samples</taxon>
    </lineage>
</organism>
<evidence type="ECO:0000313" key="1">
    <source>
        <dbReference type="EMBL" id="CAA9365092.1"/>
    </source>
</evidence>
<protein>
    <submittedName>
        <fullName evidence="1">Uncharacterized protein</fullName>
    </submittedName>
</protein>